<dbReference type="EMBL" id="JAIWYP010000012">
    <property type="protein sequence ID" value="KAH3728473.1"/>
    <property type="molecule type" value="Genomic_DNA"/>
</dbReference>
<dbReference type="AlphaFoldDB" id="A0A9D4HT30"/>
<sequence>MIRRHFFNAVTLFPDAAPVEAVQQPGRVPVNPDWLRFIPVKPGRAPVVAGSAPVKQEASRHSPCYRRYCPG</sequence>
<gene>
    <name evidence="1" type="ORF">DPMN_054430</name>
</gene>
<name>A0A9D4HT30_DREPO</name>
<evidence type="ECO:0000313" key="2">
    <source>
        <dbReference type="Proteomes" id="UP000828390"/>
    </source>
</evidence>
<comment type="caution">
    <text evidence="1">The sequence shown here is derived from an EMBL/GenBank/DDBJ whole genome shotgun (WGS) entry which is preliminary data.</text>
</comment>
<dbReference type="Proteomes" id="UP000828390">
    <property type="component" value="Unassembled WGS sequence"/>
</dbReference>
<evidence type="ECO:0000313" key="1">
    <source>
        <dbReference type="EMBL" id="KAH3728473.1"/>
    </source>
</evidence>
<keyword evidence="2" id="KW-1185">Reference proteome</keyword>
<reference evidence="1" key="2">
    <citation type="submission" date="2020-11" db="EMBL/GenBank/DDBJ databases">
        <authorList>
            <person name="McCartney M.A."/>
            <person name="Auch B."/>
            <person name="Kono T."/>
            <person name="Mallez S."/>
            <person name="Becker A."/>
            <person name="Gohl D.M."/>
            <person name="Silverstein K.A.T."/>
            <person name="Koren S."/>
            <person name="Bechman K.B."/>
            <person name="Herman A."/>
            <person name="Abrahante J.E."/>
            <person name="Garbe J."/>
        </authorList>
    </citation>
    <scope>NUCLEOTIDE SEQUENCE</scope>
    <source>
        <strain evidence="1">Duluth1</strain>
        <tissue evidence="1">Whole animal</tissue>
    </source>
</reference>
<proteinExistence type="predicted"/>
<organism evidence="1 2">
    <name type="scientific">Dreissena polymorpha</name>
    <name type="common">Zebra mussel</name>
    <name type="synonym">Mytilus polymorpha</name>
    <dbReference type="NCBI Taxonomy" id="45954"/>
    <lineage>
        <taxon>Eukaryota</taxon>
        <taxon>Metazoa</taxon>
        <taxon>Spiralia</taxon>
        <taxon>Lophotrochozoa</taxon>
        <taxon>Mollusca</taxon>
        <taxon>Bivalvia</taxon>
        <taxon>Autobranchia</taxon>
        <taxon>Heteroconchia</taxon>
        <taxon>Euheterodonta</taxon>
        <taxon>Imparidentia</taxon>
        <taxon>Neoheterodontei</taxon>
        <taxon>Myida</taxon>
        <taxon>Dreissenoidea</taxon>
        <taxon>Dreissenidae</taxon>
        <taxon>Dreissena</taxon>
    </lineage>
</organism>
<reference evidence="1" key="1">
    <citation type="journal article" date="2019" name="bioRxiv">
        <title>The Genome of the Zebra Mussel, Dreissena polymorpha: A Resource for Invasive Species Research.</title>
        <authorList>
            <person name="McCartney M.A."/>
            <person name="Auch B."/>
            <person name="Kono T."/>
            <person name="Mallez S."/>
            <person name="Zhang Y."/>
            <person name="Obille A."/>
            <person name="Becker A."/>
            <person name="Abrahante J.E."/>
            <person name="Garbe J."/>
            <person name="Badalamenti J.P."/>
            <person name="Herman A."/>
            <person name="Mangelson H."/>
            <person name="Liachko I."/>
            <person name="Sullivan S."/>
            <person name="Sone E.D."/>
            <person name="Koren S."/>
            <person name="Silverstein K.A.T."/>
            <person name="Beckman K.B."/>
            <person name="Gohl D.M."/>
        </authorList>
    </citation>
    <scope>NUCLEOTIDE SEQUENCE</scope>
    <source>
        <strain evidence="1">Duluth1</strain>
        <tissue evidence="1">Whole animal</tissue>
    </source>
</reference>
<protein>
    <submittedName>
        <fullName evidence="1">Uncharacterized protein</fullName>
    </submittedName>
</protein>
<accession>A0A9D4HT30</accession>